<dbReference type="EMBL" id="LSGP01000017">
    <property type="protein sequence ID" value="KYZ76821.1"/>
    <property type="molecule type" value="Genomic_DNA"/>
</dbReference>
<feature type="transmembrane region" description="Helical" evidence="1">
    <location>
        <begin position="134"/>
        <end position="154"/>
    </location>
</feature>
<dbReference type="AlphaFoldDB" id="A0A154BSB1"/>
<keyword evidence="3" id="KW-1185">Reference proteome</keyword>
<evidence type="ECO:0000313" key="2">
    <source>
        <dbReference type="EMBL" id="KYZ76821.1"/>
    </source>
</evidence>
<protein>
    <recommendedName>
        <fullName evidence="4">QueT transporter</fullName>
    </recommendedName>
</protein>
<name>A0A154BSB1_ANASB</name>
<dbReference type="Proteomes" id="UP000076268">
    <property type="component" value="Unassembled WGS sequence"/>
</dbReference>
<evidence type="ECO:0000313" key="3">
    <source>
        <dbReference type="Proteomes" id="UP000076268"/>
    </source>
</evidence>
<feature type="transmembrane region" description="Helical" evidence="1">
    <location>
        <begin position="81"/>
        <end position="99"/>
    </location>
</feature>
<feature type="transmembrane region" description="Helical" evidence="1">
    <location>
        <begin position="48"/>
        <end position="69"/>
    </location>
</feature>
<sequence>MAAQRLKTMTISRQIAISGLVAAVYIAVMMLTQGFAFGQYQIRIATSLYALSAIYPFLIIPLAVSNLLSNLLMGGLGLPDIIGGGIVGLLTASLVYLVPRWQLNDWLIALPIIFCPGLLVPVWLSYLIPVPYEVLAVSLLIGQIIPGITGVILVKQLRNKLVG</sequence>
<proteinExistence type="predicted"/>
<feature type="transmembrane region" description="Helical" evidence="1">
    <location>
        <begin position="106"/>
        <end position="128"/>
    </location>
</feature>
<dbReference type="Pfam" id="PF06177">
    <property type="entry name" value="QueT"/>
    <property type="match status" value="1"/>
</dbReference>
<comment type="caution">
    <text evidence="2">The sequence shown here is derived from an EMBL/GenBank/DDBJ whole genome shotgun (WGS) entry which is preliminary data.</text>
</comment>
<accession>A0A154BSB1</accession>
<keyword evidence="1" id="KW-1133">Transmembrane helix</keyword>
<dbReference type="InterPro" id="IPR010387">
    <property type="entry name" value="QueT"/>
</dbReference>
<dbReference type="STRING" id="1794912.AXX12_05670"/>
<dbReference type="PANTHER" id="PTHR40044:SF1">
    <property type="entry name" value="INTEGRAL MEMBRANE PROTEIN"/>
    <property type="match status" value="1"/>
</dbReference>
<keyword evidence="1" id="KW-0472">Membrane</keyword>
<dbReference type="PANTHER" id="PTHR40044">
    <property type="entry name" value="INTEGRAL MEMBRANE PROTEIN-RELATED"/>
    <property type="match status" value="1"/>
</dbReference>
<gene>
    <name evidence="2" type="ORF">AXX12_05670</name>
</gene>
<evidence type="ECO:0008006" key="4">
    <source>
        <dbReference type="Google" id="ProtNLM"/>
    </source>
</evidence>
<organism evidence="2 3">
    <name type="scientific">Anaerosporomusa subterranea</name>
    <dbReference type="NCBI Taxonomy" id="1794912"/>
    <lineage>
        <taxon>Bacteria</taxon>
        <taxon>Bacillati</taxon>
        <taxon>Bacillota</taxon>
        <taxon>Negativicutes</taxon>
        <taxon>Acetonemataceae</taxon>
        <taxon>Anaerosporomusa</taxon>
    </lineage>
</organism>
<evidence type="ECO:0000256" key="1">
    <source>
        <dbReference type="SAM" id="Phobius"/>
    </source>
</evidence>
<reference evidence="2 3" key="1">
    <citation type="submission" date="2016-02" db="EMBL/GenBank/DDBJ databases">
        <title>Anaerosporomusa subterraneum gen. nov., sp. nov., a spore-forming obligate anaerobe isolated from saprolite.</title>
        <authorList>
            <person name="Choi J.K."/>
            <person name="Shah M."/>
            <person name="Yee N."/>
        </authorList>
    </citation>
    <scope>NUCLEOTIDE SEQUENCE [LARGE SCALE GENOMIC DNA]</scope>
    <source>
        <strain evidence="2 3">RU4</strain>
    </source>
</reference>
<feature type="transmembrane region" description="Helical" evidence="1">
    <location>
        <begin position="15"/>
        <end position="36"/>
    </location>
</feature>
<keyword evidence="1" id="KW-0812">Transmembrane</keyword>